<evidence type="ECO:0000313" key="2">
    <source>
        <dbReference type="Proteomes" id="UP001630127"/>
    </source>
</evidence>
<comment type="caution">
    <text evidence="1">The sequence shown here is derived from an EMBL/GenBank/DDBJ whole genome shotgun (WGS) entry which is preliminary data.</text>
</comment>
<organism evidence="1 2">
    <name type="scientific">Cinchona calisaya</name>
    <dbReference type="NCBI Taxonomy" id="153742"/>
    <lineage>
        <taxon>Eukaryota</taxon>
        <taxon>Viridiplantae</taxon>
        <taxon>Streptophyta</taxon>
        <taxon>Embryophyta</taxon>
        <taxon>Tracheophyta</taxon>
        <taxon>Spermatophyta</taxon>
        <taxon>Magnoliopsida</taxon>
        <taxon>eudicotyledons</taxon>
        <taxon>Gunneridae</taxon>
        <taxon>Pentapetalae</taxon>
        <taxon>asterids</taxon>
        <taxon>lamiids</taxon>
        <taxon>Gentianales</taxon>
        <taxon>Rubiaceae</taxon>
        <taxon>Cinchonoideae</taxon>
        <taxon>Cinchoneae</taxon>
        <taxon>Cinchona</taxon>
    </lineage>
</organism>
<reference evidence="1 2" key="1">
    <citation type="submission" date="2024-11" db="EMBL/GenBank/DDBJ databases">
        <title>A near-complete genome assembly of Cinchona calisaya.</title>
        <authorList>
            <person name="Lian D.C."/>
            <person name="Zhao X.W."/>
            <person name="Wei L."/>
        </authorList>
    </citation>
    <scope>NUCLEOTIDE SEQUENCE [LARGE SCALE GENOMIC DNA]</scope>
    <source>
        <tissue evidence="1">Nenye</tissue>
    </source>
</reference>
<gene>
    <name evidence="1" type="ORF">ACH5RR_012652</name>
</gene>
<name>A0ABD3AAR1_9GENT</name>
<dbReference type="AlphaFoldDB" id="A0ABD3AAR1"/>
<keyword evidence="2" id="KW-1185">Reference proteome</keyword>
<proteinExistence type="predicted"/>
<evidence type="ECO:0000313" key="1">
    <source>
        <dbReference type="EMBL" id="KAL3527996.1"/>
    </source>
</evidence>
<dbReference type="Proteomes" id="UP001630127">
    <property type="component" value="Unassembled WGS sequence"/>
</dbReference>
<evidence type="ECO:0008006" key="3">
    <source>
        <dbReference type="Google" id="ProtNLM"/>
    </source>
</evidence>
<protein>
    <recommendedName>
        <fullName evidence="3">RNase H type-1 domain-containing protein</fullName>
    </recommendedName>
</protein>
<accession>A0ABD3AAR1</accession>
<dbReference type="EMBL" id="JBJUIK010000005">
    <property type="protein sequence ID" value="KAL3527996.1"/>
    <property type="molecule type" value="Genomic_DNA"/>
</dbReference>
<sequence>MRRSIIVQDSPLAWRIMFGDFDVSWSKTNDQRGLCAIIQDGVASFVATATEVTQRVLSLEHDEMLAARLEMQLGKGFQVKEFMLEVDAIRVIKDSGGW</sequence>